<organism evidence="1 2">
    <name type="scientific">Antrihabitans cavernicola</name>
    <dbReference type="NCBI Taxonomy" id="2495913"/>
    <lineage>
        <taxon>Bacteria</taxon>
        <taxon>Bacillati</taxon>
        <taxon>Actinomycetota</taxon>
        <taxon>Actinomycetes</taxon>
        <taxon>Mycobacteriales</taxon>
        <taxon>Nocardiaceae</taxon>
        <taxon>Antrihabitans</taxon>
    </lineage>
</organism>
<evidence type="ECO:0000313" key="2">
    <source>
        <dbReference type="Proteomes" id="UP000322244"/>
    </source>
</evidence>
<reference evidence="1 2" key="1">
    <citation type="submission" date="2019-07" db="EMBL/GenBank/DDBJ databases">
        <title>Rhodococcus cavernicolus sp. nov., isolated from a cave.</title>
        <authorList>
            <person name="Lee S.D."/>
        </authorList>
    </citation>
    <scope>NUCLEOTIDE SEQUENCE [LARGE SCALE GENOMIC DNA]</scope>
    <source>
        <strain evidence="1 2">C1-24</strain>
    </source>
</reference>
<name>A0A5A7SC11_9NOCA</name>
<accession>A0A5A7SC11</accession>
<keyword evidence="2" id="KW-1185">Reference proteome</keyword>
<dbReference type="EMBL" id="VLNY01000005">
    <property type="protein sequence ID" value="KAA0022692.1"/>
    <property type="molecule type" value="Genomic_DNA"/>
</dbReference>
<comment type="caution">
    <text evidence="1">The sequence shown here is derived from an EMBL/GenBank/DDBJ whole genome shotgun (WGS) entry which is preliminary data.</text>
</comment>
<proteinExistence type="predicted"/>
<protein>
    <submittedName>
        <fullName evidence="1">Uncharacterized protein</fullName>
    </submittedName>
</protein>
<dbReference type="OrthoDB" id="5071858at2"/>
<sequence length="95" mass="10583">MATGLAQSYPLYQRLGLASVGHECLSHSQLAATIFLVRVRWLFYDSEGNLLTDGTDNYVLRRDEDGLHAYVCIPVDEAEKLQQLAADRGIDLSAR</sequence>
<dbReference type="AlphaFoldDB" id="A0A5A7SC11"/>
<gene>
    <name evidence="1" type="ORF">FOY51_13500</name>
</gene>
<dbReference type="RefSeq" id="WP_149430746.1">
    <property type="nucleotide sequence ID" value="NZ_VLNY01000005.1"/>
</dbReference>
<evidence type="ECO:0000313" key="1">
    <source>
        <dbReference type="EMBL" id="KAA0022692.1"/>
    </source>
</evidence>
<dbReference type="Proteomes" id="UP000322244">
    <property type="component" value="Unassembled WGS sequence"/>
</dbReference>